<evidence type="ECO:0000313" key="3">
    <source>
        <dbReference type="Proteomes" id="UP000824229"/>
    </source>
</evidence>
<dbReference type="AlphaFoldDB" id="A0A9E2KBK7"/>
<sequence>MEEDKIWIYQAKSGMQLSRAVYYDNGLLLLPKQTILTSGAIVRLKFYGVEELFIYRRKQEERLQESQMGHYIARIRETDEFKAFNQSHTQLVNFVKDDFNKMLTDHSKIDTSALLGDVDKLLKTNKNGIQVFDMLHCIHDYDDSTYVHSVNVSLICNVIGKWLGFSEGDVQILTLCGLLHDIGKLMMPKEIITKPGKLTLLEFATIKTHPYVGYHILQEDLDEHIKNAVLQHHEKCDGSGYPKGLHKDEIDEFAKIVTIADIYDAMTANRVYREGLCPFDVIEIFEKEGFQKYEPRYLLVFLERMVEAYINRNVRLSNGEEGQIIMINKFALSKPVVRVRDQYIDLSRKGNLSIKALI</sequence>
<dbReference type="InterPro" id="IPR003607">
    <property type="entry name" value="HD/PDEase_dom"/>
</dbReference>
<dbReference type="InterPro" id="IPR006675">
    <property type="entry name" value="HDIG_dom"/>
</dbReference>
<reference evidence="2" key="2">
    <citation type="submission" date="2021-04" db="EMBL/GenBank/DDBJ databases">
        <authorList>
            <person name="Gilroy R."/>
        </authorList>
    </citation>
    <scope>NUCLEOTIDE SEQUENCE</scope>
    <source>
        <strain evidence="2">B5-657</strain>
    </source>
</reference>
<proteinExistence type="predicted"/>
<comment type="caution">
    <text evidence="2">The sequence shown here is derived from an EMBL/GenBank/DDBJ whole genome shotgun (WGS) entry which is preliminary data.</text>
</comment>
<dbReference type="PROSITE" id="PS51832">
    <property type="entry name" value="HD_GYP"/>
    <property type="match status" value="1"/>
</dbReference>
<name>A0A9E2KBK7_9FIRM</name>
<feature type="domain" description="HD-GYP" evidence="1">
    <location>
        <begin position="123"/>
        <end position="317"/>
    </location>
</feature>
<protein>
    <submittedName>
        <fullName evidence="2">HD-GYP domain-containing protein</fullName>
    </submittedName>
</protein>
<dbReference type="PANTHER" id="PTHR43155:SF2">
    <property type="entry name" value="CYCLIC DI-GMP PHOSPHODIESTERASE PA4108"/>
    <property type="match status" value="1"/>
</dbReference>
<dbReference type="NCBIfam" id="TIGR00277">
    <property type="entry name" value="HDIG"/>
    <property type="match status" value="1"/>
</dbReference>
<dbReference type="Proteomes" id="UP000824229">
    <property type="component" value="Unassembled WGS sequence"/>
</dbReference>
<dbReference type="PANTHER" id="PTHR43155">
    <property type="entry name" value="CYCLIC DI-GMP PHOSPHODIESTERASE PA4108-RELATED"/>
    <property type="match status" value="1"/>
</dbReference>
<reference evidence="2" key="1">
    <citation type="journal article" date="2021" name="PeerJ">
        <title>Extensive microbial diversity within the chicken gut microbiome revealed by metagenomics and culture.</title>
        <authorList>
            <person name="Gilroy R."/>
            <person name="Ravi A."/>
            <person name="Getino M."/>
            <person name="Pursley I."/>
            <person name="Horton D.L."/>
            <person name="Alikhan N.F."/>
            <person name="Baker D."/>
            <person name="Gharbi K."/>
            <person name="Hall N."/>
            <person name="Watson M."/>
            <person name="Adriaenssens E.M."/>
            <person name="Foster-Nyarko E."/>
            <person name="Jarju S."/>
            <person name="Secka A."/>
            <person name="Antonio M."/>
            <person name="Oren A."/>
            <person name="Chaudhuri R.R."/>
            <person name="La Ragione R."/>
            <person name="Hildebrand F."/>
            <person name="Pallen M.J."/>
        </authorList>
    </citation>
    <scope>NUCLEOTIDE SEQUENCE</scope>
    <source>
        <strain evidence="2">B5-657</strain>
    </source>
</reference>
<accession>A0A9E2KBK7</accession>
<dbReference type="InterPro" id="IPR037522">
    <property type="entry name" value="HD_GYP_dom"/>
</dbReference>
<dbReference type="CDD" id="cd00077">
    <property type="entry name" value="HDc"/>
    <property type="match status" value="1"/>
</dbReference>
<organism evidence="2 3">
    <name type="scientific">Candidatus Cellulosilyticum pullistercoris</name>
    <dbReference type="NCBI Taxonomy" id="2838521"/>
    <lineage>
        <taxon>Bacteria</taxon>
        <taxon>Bacillati</taxon>
        <taxon>Bacillota</taxon>
        <taxon>Clostridia</taxon>
        <taxon>Lachnospirales</taxon>
        <taxon>Cellulosilyticaceae</taxon>
        <taxon>Cellulosilyticum</taxon>
    </lineage>
</organism>
<dbReference type="Pfam" id="PF13487">
    <property type="entry name" value="HD_5"/>
    <property type="match status" value="1"/>
</dbReference>
<dbReference type="Gene3D" id="1.10.3210.10">
    <property type="entry name" value="Hypothetical protein af1432"/>
    <property type="match status" value="1"/>
</dbReference>
<gene>
    <name evidence="2" type="ORF">H9872_02910</name>
</gene>
<dbReference type="EMBL" id="JAHLFQ010000056">
    <property type="protein sequence ID" value="MBU3803697.1"/>
    <property type="molecule type" value="Genomic_DNA"/>
</dbReference>
<evidence type="ECO:0000313" key="2">
    <source>
        <dbReference type="EMBL" id="MBU3803697.1"/>
    </source>
</evidence>
<evidence type="ECO:0000259" key="1">
    <source>
        <dbReference type="PROSITE" id="PS51832"/>
    </source>
</evidence>
<dbReference type="SUPFAM" id="SSF109604">
    <property type="entry name" value="HD-domain/PDEase-like"/>
    <property type="match status" value="1"/>
</dbReference>
<dbReference type="SMART" id="SM00471">
    <property type="entry name" value="HDc"/>
    <property type="match status" value="1"/>
</dbReference>